<feature type="transmembrane region" description="Helical" evidence="8">
    <location>
        <begin position="70"/>
        <end position="91"/>
    </location>
</feature>
<dbReference type="EMBL" id="VLTJ01000003">
    <property type="protein sequence ID" value="TSH98803.1"/>
    <property type="molecule type" value="Genomic_DNA"/>
</dbReference>
<protein>
    <submittedName>
        <fullName evidence="10">Amino acid ABC transporter permease</fullName>
    </submittedName>
</protein>
<evidence type="ECO:0000313" key="11">
    <source>
        <dbReference type="Proteomes" id="UP000318405"/>
    </source>
</evidence>
<evidence type="ECO:0000256" key="5">
    <source>
        <dbReference type="ARBA" id="ARBA00022692"/>
    </source>
</evidence>
<evidence type="ECO:0000256" key="8">
    <source>
        <dbReference type="RuleBase" id="RU363032"/>
    </source>
</evidence>
<dbReference type="InterPro" id="IPR000515">
    <property type="entry name" value="MetI-like"/>
</dbReference>
<dbReference type="Gene3D" id="1.10.3720.10">
    <property type="entry name" value="MetI-like"/>
    <property type="match status" value="1"/>
</dbReference>
<dbReference type="CDD" id="cd06261">
    <property type="entry name" value="TM_PBP2"/>
    <property type="match status" value="1"/>
</dbReference>
<dbReference type="GO" id="GO:0022857">
    <property type="term" value="F:transmembrane transporter activity"/>
    <property type="evidence" value="ECO:0007669"/>
    <property type="project" value="InterPro"/>
</dbReference>
<evidence type="ECO:0000256" key="3">
    <source>
        <dbReference type="ARBA" id="ARBA00022448"/>
    </source>
</evidence>
<evidence type="ECO:0000256" key="6">
    <source>
        <dbReference type="ARBA" id="ARBA00022989"/>
    </source>
</evidence>
<name>A0A556B0X6_9BURK</name>
<dbReference type="RefSeq" id="WP_143946341.1">
    <property type="nucleotide sequence ID" value="NZ_BAABMB010000001.1"/>
</dbReference>
<feature type="domain" description="ABC transmembrane type-1" evidence="9">
    <location>
        <begin position="25"/>
        <end position="209"/>
    </location>
</feature>
<dbReference type="InterPro" id="IPR010065">
    <property type="entry name" value="AA_ABC_transptr_permease_3TM"/>
</dbReference>
<dbReference type="InterPro" id="IPR043429">
    <property type="entry name" value="ArtM/GltK/GlnP/TcyL/YhdX-like"/>
</dbReference>
<comment type="similarity">
    <text evidence="2">Belongs to the binding-protein-dependent transport system permease family. HisMQ subfamily.</text>
</comment>
<dbReference type="OrthoDB" id="9771188at2"/>
<feature type="transmembrane region" description="Helical" evidence="8">
    <location>
        <begin position="97"/>
        <end position="116"/>
    </location>
</feature>
<dbReference type="NCBIfam" id="TIGR01726">
    <property type="entry name" value="HEQRo_perm_3TM"/>
    <property type="match status" value="1"/>
</dbReference>
<evidence type="ECO:0000259" key="9">
    <source>
        <dbReference type="PROSITE" id="PS50928"/>
    </source>
</evidence>
<dbReference type="GO" id="GO:0043190">
    <property type="term" value="C:ATP-binding cassette (ABC) transporter complex"/>
    <property type="evidence" value="ECO:0007669"/>
    <property type="project" value="InterPro"/>
</dbReference>
<keyword evidence="5 8" id="KW-0812">Transmembrane</keyword>
<evidence type="ECO:0000256" key="7">
    <source>
        <dbReference type="ARBA" id="ARBA00023136"/>
    </source>
</evidence>
<keyword evidence="4" id="KW-1003">Cell membrane</keyword>
<accession>A0A556B0X6</accession>
<comment type="caution">
    <text evidence="10">The sequence shown here is derived from an EMBL/GenBank/DDBJ whole genome shotgun (WGS) entry which is preliminary data.</text>
</comment>
<dbReference type="Proteomes" id="UP000318405">
    <property type="component" value="Unassembled WGS sequence"/>
</dbReference>
<proteinExistence type="inferred from homology"/>
<dbReference type="PANTHER" id="PTHR30614:SF34">
    <property type="entry name" value="BLR6398 PROTEIN"/>
    <property type="match status" value="1"/>
</dbReference>
<evidence type="ECO:0000313" key="10">
    <source>
        <dbReference type="EMBL" id="TSH98803.1"/>
    </source>
</evidence>
<keyword evidence="11" id="KW-1185">Reference proteome</keyword>
<feature type="transmembrane region" description="Helical" evidence="8">
    <location>
        <begin position="192"/>
        <end position="213"/>
    </location>
</feature>
<gene>
    <name evidence="10" type="ORF">FOZ76_01415</name>
</gene>
<evidence type="ECO:0000256" key="4">
    <source>
        <dbReference type="ARBA" id="ARBA00022475"/>
    </source>
</evidence>
<dbReference type="InterPro" id="IPR035906">
    <property type="entry name" value="MetI-like_sf"/>
</dbReference>
<comment type="subcellular location">
    <subcellularLocation>
        <location evidence="1">Cell inner membrane</location>
        <topology evidence="1">Multi-pass membrane protein</topology>
    </subcellularLocation>
    <subcellularLocation>
        <location evidence="8">Cell membrane</location>
        <topology evidence="8">Multi-pass membrane protein</topology>
    </subcellularLocation>
</comment>
<feature type="transmembrane region" description="Helical" evidence="8">
    <location>
        <begin position="20"/>
        <end position="49"/>
    </location>
</feature>
<dbReference type="AlphaFoldDB" id="A0A556B0X6"/>
<organism evidence="10 11">
    <name type="scientific">Verticiella sediminum</name>
    <dbReference type="NCBI Taxonomy" id="1247510"/>
    <lineage>
        <taxon>Bacteria</taxon>
        <taxon>Pseudomonadati</taxon>
        <taxon>Pseudomonadota</taxon>
        <taxon>Betaproteobacteria</taxon>
        <taxon>Burkholderiales</taxon>
        <taxon>Alcaligenaceae</taxon>
        <taxon>Verticiella</taxon>
    </lineage>
</organism>
<keyword evidence="3 8" id="KW-0813">Transport</keyword>
<keyword evidence="7 8" id="KW-0472">Membrane</keyword>
<dbReference type="SUPFAM" id="SSF161098">
    <property type="entry name" value="MetI-like"/>
    <property type="match status" value="1"/>
</dbReference>
<keyword evidence="6 8" id="KW-1133">Transmembrane helix</keyword>
<reference evidence="10 11" key="1">
    <citation type="submission" date="2019-07" db="EMBL/GenBank/DDBJ databases">
        <title>Qingshengfaniella alkalisoli gen. nov., sp. nov., isolated from saline soil.</title>
        <authorList>
            <person name="Xu L."/>
            <person name="Huang X.-X."/>
            <person name="Sun J.-Q."/>
        </authorList>
    </citation>
    <scope>NUCLEOTIDE SEQUENCE [LARGE SCALE GENOMIC DNA]</scope>
    <source>
        <strain evidence="10 11">DSM 27279</strain>
    </source>
</reference>
<dbReference type="PROSITE" id="PS50928">
    <property type="entry name" value="ABC_TM1"/>
    <property type="match status" value="1"/>
</dbReference>
<evidence type="ECO:0000256" key="2">
    <source>
        <dbReference type="ARBA" id="ARBA00010072"/>
    </source>
</evidence>
<evidence type="ECO:0000256" key="1">
    <source>
        <dbReference type="ARBA" id="ARBA00004429"/>
    </source>
</evidence>
<dbReference type="Pfam" id="PF00528">
    <property type="entry name" value="BPD_transp_1"/>
    <property type="match status" value="1"/>
</dbReference>
<sequence>MLAQLIDEIPRFFSLYNVIFLLQALGITFALSALGCGVGFVLGFAIAAVRLTSARWLAPVRFAITLATETFRRVPFLVTLMLVFFVFQALMPGISTFTIAAVSVCLIATAYIAEIVRSGLESVHRTQWDAALTMNLSYWQTLRMVIVPQAWRIILPPVFGFFVMFIKDTALASQIGVMELAFAGKTMANKGFSATLVYLTVMVMYFLLSYPLARFGKHLEARLAPTRNP</sequence>
<feature type="transmembrane region" description="Helical" evidence="8">
    <location>
        <begin position="153"/>
        <end position="172"/>
    </location>
</feature>
<dbReference type="GO" id="GO:0006865">
    <property type="term" value="P:amino acid transport"/>
    <property type="evidence" value="ECO:0007669"/>
    <property type="project" value="TreeGrafter"/>
</dbReference>
<dbReference type="PANTHER" id="PTHR30614">
    <property type="entry name" value="MEMBRANE COMPONENT OF AMINO ACID ABC TRANSPORTER"/>
    <property type="match status" value="1"/>
</dbReference>